<dbReference type="Proteomes" id="UP000006512">
    <property type="component" value="Unassembled WGS sequence"/>
</dbReference>
<dbReference type="EMBL" id="GL883077">
    <property type="protein sequence ID" value="EGF92710.1"/>
    <property type="molecule type" value="Genomic_DNA"/>
</dbReference>
<evidence type="ECO:0000313" key="2">
    <source>
        <dbReference type="EMBL" id="EGF92710.1"/>
    </source>
</evidence>
<protein>
    <submittedName>
        <fullName evidence="2">YesU</fullName>
    </submittedName>
</protein>
<organism evidence="2 3">
    <name type="scientific">Asticcacaulis biprosthecium C19</name>
    <dbReference type="NCBI Taxonomy" id="715226"/>
    <lineage>
        <taxon>Bacteria</taxon>
        <taxon>Pseudomonadati</taxon>
        <taxon>Pseudomonadota</taxon>
        <taxon>Alphaproteobacteria</taxon>
        <taxon>Caulobacterales</taxon>
        <taxon>Caulobacteraceae</taxon>
        <taxon>Asticcacaulis</taxon>
    </lineage>
</organism>
<accession>F4QHH3</accession>
<dbReference type="STRING" id="715226.ABI_11470"/>
<evidence type="ECO:0000256" key="1">
    <source>
        <dbReference type="SAM" id="SignalP"/>
    </source>
</evidence>
<keyword evidence="3" id="KW-1185">Reference proteome</keyword>
<feature type="signal peptide" evidence="1">
    <location>
        <begin position="1"/>
        <end position="21"/>
    </location>
</feature>
<reference evidence="3" key="1">
    <citation type="submission" date="2011-03" db="EMBL/GenBank/DDBJ databases">
        <title>Draft genome sequence of Brevundimonas diminuta.</title>
        <authorList>
            <person name="Brown P.J.B."/>
            <person name="Buechlein A."/>
            <person name="Hemmerich C."/>
            <person name="Brun Y.V."/>
        </authorList>
    </citation>
    <scope>NUCLEOTIDE SEQUENCE [LARGE SCALE GENOMIC DNA]</scope>
    <source>
        <strain evidence="3">C19</strain>
    </source>
</reference>
<keyword evidence="1" id="KW-0732">Signal</keyword>
<name>F4QHH3_9CAUL</name>
<proteinExistence type="predicted"/>
<dbReference type="HOGENOM" id="CLU_1238456_0_0_5"/>
<dbReference type="Pfam" id="PF09224">
    <property type="entry name" value="DUF1961"/>
    <property type="match status" value="1"/>
</dbReference>
<feature type="chain" id="PRO_5003320243" evidence="1">
    <location>
        <begin position="22"/>
        <end position="248"/>
    </location>
</feature>
<dbReference type="AlphaFoldDB" id="F4QHH3"/>
<dbReference type="SUPFAM" id="SSF49899">
    <property type="entry name" value="Concanavalin A-like lectins/glucanases"/>
    <property type="match status" value="1"/>
</dbReference>
<dbReference type="InterPro" id="IPR013320">
    <property type="entry name" value="ConA-like_dom_sf"/>
</dbReference>
<sequence>MLDRRHVLIAAAAAVALPARAAEGDLIYANPLSKPSDIAGWKMEGEASVDFDTGRMRLKNRLSPDQGQASNFVLWNPAVFEGDVAISWNFRPLAEPGLAILFFAAGGINGQHILDSSLKPRAGVYDQYTQSDLAALQIAYFRRRWPEERAFHLSNLRRAPGFELLAQGADPLPDVEDMTVEAYRMKLLKTQAGVVFSINDLSVLTWRDDGTKPTPHKGSVGFRQMAPLEAVYSDLEVRRITQTFIEPE</sequence>
<dbReference type="RefSeq" id="WP_006271891.1">
    <property type="nucleotide sequence ID" value="NZ_GL883077.1"/>
</dbReference>
<dbReference type="InterPro" id="IPR015305">
    <property type="entry name" value="DUF1961"/>
</dbReference>
<evidence type="ECO:0000313" key="3">
    <source>
        <dbReference type="Proteomes" id="UP000006512"/>
    </source>
</evidence>
<gene>
    <name evidence="2" type="ORF">ABI_11470</name>
</gene>
<dbReference type="OrthoDB" id="7171052at2"/>
<dbReference type="eggNOG" id="ENOG502ZUE2">
    <property type="taxonomic scope" value="Bacteria"/>
</dbReference>
<dbReference type="Gene3D" id="2.60.120.200">
    <property type="match status" value="1"/>
</dbReference>